<dbReference type="AlphaFoldDB" id="A0A240UT04"/>
<evidence type="ECO:0000256" key="2">
    <source>
        <dbReference type="SAM" id="SignalP"/>
    </source>
</evidence>
<keyword evidence="2" id="KW-0732">Signal</keyword>
<dbReference type="Gene3D" id="2.20.130.30">
    <property type="entry name" value="Protein of unknown function DUF2782"/>
    <property type="match status" value="1"/>
</dbReference>
<protein>
    <recommendedName>
        <fullName evidence="5">PepSY domain-containing protein</fullName>
    </recommendedName>
</protein>
<name>A0A240UT04_9GAMM</name>
<feature type="compositionally biased region" description="Basic and acidic residues" evidence="1">
    <location>
        <begin position="74"/>
        <end position="85"/>
    </location>
</feature>
<feature type="signal peptide" evidence="2">
    <location>
        <begin position="1"/>
        <end position="28"/>
    </location>
</feature>
<sequence>MMTIGRILPVLAASALLALATLSPVALAASQGQVTTQQQGDRLVHEYRLEGRLYAIEIIEGDQRTVLVDADGDGNFRRQPADTEIRPPSWTQKQSQ</sequence>
<dbReference type="EMBL" id="CP021358">
    <property type="protein sequence ID" value="ART64614.1"/>
    <property type="molecule type" value="Genomic_DNA"/>
</dbReference>
<gene>
    <name evidence="3" type="ORF">B9H00_06205</name>
</gene>
<dbReference type="Pfam" id="PF11191">
    <property type="entry name" value="DUF2782"/>
    <property type="match status" value="1"/>
</dbReference>
<organism evidence="3 4">
    <name type="scientific">Kushneria marisflavi</name>
    <dbReference type="NCBI Taxonomy" id="157779"/>
    <lineage>
        <taxon>Bacteria</taxon>
        <taxon>Pseudomonadati</taxon>
        <taxon>Pseudomonadota</taxon>
        <taxon>Gammaproteobacteria</taxon>
        <taxon>Oceanospirillales</taxon>
        <taxon>Halomonadaceae</taxon>
        <taxon>Kushneria</taxon>
    </lineage>
</organism>
<dbReference type="KEGG" id="kma:B9H00_06205"/>
<dbReference type="Proteomes" id="UP000194457">
    <property type="component" value="Chromosome"/>
</dbReference>
<evidence type="ECO:0000313" key="3">
    <source>
        <dbReference type="EMBL" id="ART64614.1"/>
    </source>
</evidence>
<dbReference type="InterPro" id="IPR021357">
    <property type="entry name" value="DUF2782"/>
</dbReference>
<evidence type="ECO:0000313" key="4">
    <source>
        <dbReference type="Proteomes" id="UP000194457"/>
    </source>
</evidence>
<keyword evidence="4" id="KW-1185">Reference proteome</keyword>
<feature type="chain" id="PRO_5012060051" description="PepSY domain-containing protein" evidence="2">
    <location>
        <begin position="29"/>
        <end position="96"/>
    </location>
</feature>
<evidence type="ECO:0008006" key="5">
    <source>
        <dbReference type="Google" id="ProtNLM"/>
    </source>
</evidence>
<feature type="region of interest" description="Disordered" evidence="1">
    <location>
        <begin position="71"/>
        <end position="96"/>
    </location>
</feature>
<proteinExistence type="predicted"/>
<accession>A0A240UT04</accession>
<reference evidence="3 4" key="1">
    <citation type="submission" date="2017-05" db="EMBL/GenBank/DDBJ databases">
        <authorList>
            <person name="Song R."/>
            <person name="Chenine A.L."/>
            <person name="Ruprecht R.M."/>
        </authorList>
    </citation>
    <scope>NUCLEOTIDE SEQUENCE [LARGE SCALE GENOMIC DNA]</scope>
    <source>
        <strain evidence="3">SW32</strain>
    </source>
</reference>
<evidence type="ECO:0000256" key="1">
    <source>
        <dbReference type="SAM" id="MobiDB-lite"/>
    </source>
</evidence>